<feature type="region of interest" description="Disordered" evidence="5">
    <location>
        <begin position="424"/>
        <end position="450"/>
    </location>
</feature>
<evidence type="ECO:0000256" key="1">
    <source>
        <dbReference type="ARBA" id="ARBA00004141"/>
    </source>
</evidence>
<feature type="transmembrane region" description="Helical" evidence="6">
    <location>
        <begin position="206"/>
        <end position="234"/>
    </location>
</feature>
<evidence type="ECO:0000256" key="2">
    <source>
        <dbReference type="ARBA" id="ARBA00022692"/>
    </source>
</evidence>
<feature type="transmembrane region" description="Helical" evidence="6">
    <location>
        <begin position="171"/>
        <end position="194"/>
    </location>
</feature>
<evidence type="ECO:0000256" key="5">
    <source>
        <dbReference type="SAM" id="MobiDB-lite"/>
    </source>
</evidence>
<dbReference type="AlphaFoldDB" id="A0A8H5HMU2"/>
<dbReference type="Proteomes" id="UP000565441">
    <property type="component" value="Unassembled WGS sequence"/>
</dbReference>
<evidence type="ECO:0008006" key="9">
    <source>
        <dbReference type="Google" id="ProtNLM"/>
    </source>
</evidence>
<feature type="compositionally biased region" description="Basic residues" evidence="5">
    <location>
        <begin position="516"/>
        <end position="525"/>
    </location>
</feature>
<dbReference type="Pfam" id="PF03619">
    <property type="entry name" value="Solute_trans_a"/>
    <property type="match status" value="1"/>
</dbReference>
<feature type="transmembrane region" description="Helical" evidence="6">
    <location>
        <begin position="61"/>
        <end position="78"/>
    </location>
</feature>
<dbReference type="InterPro" id="IPR005178">
    <property type="entry name" value="Ostalpha/TMEM184C"/>
</dbReference>
<dbReference type="GO" id="GO:0016020">
    <property type="term" value="C:membrane"/>
    <property type="evidence" value="ECO:0007669"/>
    <property type="project" value="UniProtKB-SubCell"/>
</dbReference>
<keyword evidence="4 6" id="KW-0472">Membrane</keyword>
<organism evidence="7 8">
    <name type="scientific">Tricholomella constricta</name>
    <dbReference type="NCBI Taxonomy" id="117010"/>
    <lineage>
        <taxon>Eukaryota</taxon>
        <taxon>Fungi</taxon>
        <taxon>Dikarya</taxon>
        <taxon>Basidiomycota</taxon>
        <taxon>Agaricomycotina</taxon>
        <taxon>Agaricomycetes</taxon>
        <taxon>Agaricomycetidae</taxon>
        <taxon>Agaricales</taxon>
        <taxon>Tricholomatineae</taxon>
        <taxon>Lyophyllaceae</taxon>
        <taxon>Tricholomella</taxon>
    </lineage>
</organism>
<comment type="subcellular location">
    <subcellularLocation>
        <location evidence="1">Membrane</location>
        <topology evidence="1">Multi-pass membrane protein</topology>
    </subcellularLocation>
</comment>
<evidence type="ECO:0000256" key="4">
    <source>
        <dbReference type="ARBA" id="ARBA00023136"/>
    </source>
</evidence>
<accession>A0A8H5HMU2</accession>
<dbReference type="OrthoDB" id="5348404at2759"/>
<gene>
    <name evidence="7" type="ORF">D9615_002306</name>
</gene>
<dbReference type="SMART" id="SM01417">
    <property type="entry name" value="Solute_trans_a"/>
    <property type="match status" value="1"/>
</dbReference>
<evidence type="ECO:0000313" key="8">
    <source>
        <dbReference type="Proteomes" id="UP000565441"/>
    </source>
</evidence>
<keyword evidence="3 6" id="KW-1133">Transmembrane helix</keyword>
<feature type="transmembrane region" description="Helical" evidence="6">
    <location>
        <begin position="27"/>
        <end position="49"/>
    </location>
</feature>
<evidence type="ECO:0000313" key="7">
    <source>
        <dbReference type="EMBL" id="KAF5386263.1"/>
    </source>
</evidence>
<dbReference type="PANTHER" id="PTHR23423">
    <property type="entry name" value="ORGANIC SOLUTE TRANSPORTER-RELATED"/>
    <property type="match status" value="1"/>
</dbReference>
<name>A0A8H5HMU2_9AGAR</name>
<keyword evidence="8" id="KW-1185">Reference proteome</keyword>
<comment type="caution">
    <text evidence="7">The sequence shown here is derived from an EMBL/GenBank/DDBJ whole genome shotgun (WGS) entry which is preliminary data.</text>
</comment>
<keyword evidence="2 6" id="KW-0812">Transmembrane</keyword>
<protein>
    <recommendedName>
        <fullName evidence="9">DUF300-domain-containing protein</fullName>
    </recommendedName>
</protein>
<evidence type="ECO:0000256" key="3">
    <source>
        <dbReference type="ARBA" id="ARBA00022989"/>
    </source>
</evidence>
<feature type="compositionally biased region" description="Basic residues" evidence="5">
    <location>
        <begin position="479"/>
        <end position="490"/>
    </location>
</feature>
<dbReference type="EMBL" id="JAACJP010000003">
    <property type="protein sequence ID" value="KAF5386263.1"/>
    <property type="molecule type" value="Genomic_DNA"/>
</dbReference>
<reference evidence="7 8" key="1">
    <citation type="journal article" date="2020" name="ISME J.">
        <title>Uncovering the hidden diversity of litter-decomposition mechanisms in mushroom-forming fungi.</title>
        <authorList>
            <person name="Floudas D."/>
            <person name="Bentzer J."/>
            <person name="Ahren D."/>
            <person name="Johansson T."/>
            <person name="Persson P."/>
            <person name="Tunlid A."/>
        </authorList>
    </citation>
    <scope>NUCLEOTIDE SEQUENCE [LARGE SCALE GENOMIC DNA]</scope>
    <source>
        <strain evidence="7 8">CBS 661.87</strain>
    </source>
</reference>
<proteinExistence type="predicted"/>
<feature type="transmembrane region" description="Helical" evidence="6">
    <location>
        <begin position="246"/>
        <end position="267"/>
    </location>
</feature>
<sequence length="723" mass="82551">MYASFLRLAQLIIHMTTCPFQKREQRYIVRILFMVPIYALVSFASFLFWNHSTALILIRDGYESTVLTAFFYLLLMYLSHDSEEQRSIFLKVGLSREADREARKKGAELKKWVFPLGFIKWKPQDGLYFLQLMKWGVLQYCVIRPTTTLAAVILDYMGLYCEESWGLEWGHIYITIVISISVTIAMYCLIQLYVPVAENLAPHRPLLKLFAIKAVVFLTFWQATFLSVLSMFGVVKDTKYMTAADVNIGIGAILETFEMMIFAFLHFRAFTYKPYQPFHSPDSTGSEPERTRRLGALGHAMDFRETFREIWVGWIYIWDKIRGREPTPDLGARRIAHYEEAFGRSWISHLKGDNHNPRKTSEKPSATLPAVQIGIEEDIDVDIEGERQWLGVGDDYGYGLGYIRRERSDSLGIQIDRELNKRGYTTNIPGRGHIGPPPDVSPGNDTRRQPSWWRQIYRRFSEHGSEQEDEQGASLMANRTKRRSRRHSKGTKNATQDFTAKYEPDIDDPPPLSMIQHHHSRRNSRRPTANDDVLAPLPIFKDSRIPRQWAPPRIEVPNLSGTSIDNISLDRGAHATNSPPVVSSYADSLLGRIFPCPAESQGTTQEIIAGASVGSPSNASMDEKGCARLSRATQHMLGQYYEFGVHPGDASPQTHQSHPILHIAESQRITTLMSPLLRPSQRLQQLDEETRNYREHATSIPEKPLCILRTIVGRLLPTRAIIL</sequence>
<evidence type="ECO:0000256" key="6">
    <source>
        <dbReference type="SAM" id="Phobius"/>
    </source>
</evidence>
<feature type="region of interest" description="Disordered" evidence="5">
    <location>
        <begin position="462"/>
        <end position="535"/>
    </location>
</feature>